<dbReference type="InterPro" id="IPR009057">
    <property type="entry name" value="Homeodomain-like_sf"/>
</dbReference>
<dbReference type="PROSITE" id="PS50977">
    <property type="entry name" value="HTH_TETR_2"/>
    <property type="match status" value="1"/>
</dbReference>
<comment type="caution">
    <text evidence="6">The sequence shown here is derived from an EMBL/GenBank/DDBJ whole genome shotgun (WGS) entry which is preliminary data.</text>
</comment>
<feature type="DNA-binding region" description="H-T-H motif" evidence="4">
    <location>
        <begin position="36"/>
        <end position="55"/>
    </location>
</feature>
<sequence>MTSTGGLRSRYREQTRAEIKAIALRQLAEGGTGAVALTRIAKELGLSGPALYRYFANRDDLLTALIRDAYDDAAAAIAGAGPRAAGEPARERLHRLSAAYRTWAVTHPHRYLLIAGSPQPGYTAPADTVDRARSALGHFLPLFAGAEPVPAVLPVARRLAAWAEREPAVAEWVAAAVAGTSGEAPPADAGASSATGISLAGALMSWTRTHGVISLEVAGHFTGMGHDPAGLLAAEIDILADAFRLD</sequence>
<reference evidence="7" key="1">
    <citation type="journal article" date="2019" name="Int. J. Syst. Evol. Microbiol.">
        <title>The Global Catalogue of Microorganisms (GCM) 10K type strain sequencing project: providing services to taxonomists for standard genome sequencing and annotation.</title>
        <authorList>
            <consortium name="The Broad Institute Genomics Platform"/>
            <consortium name="The Broad Institute Genome Sequencing Center for Infectious Disease"/>
            <person name="Wu L."/>
            <person name="Ma J."/>
        </authorList>
    </citation>
    <scope>NUCLEOTIDE SEQUENCE [LARGE SCALE GENOMIC DNA]</scope>
    <source>
        <strain evidence="7">CGMCC 4.7382</strain>
    </source>
</reference>
<protein>
    <submittedName>
        <fullName evidence="6">TetR/AcrR family transcriptional regulator</fullName>
    </submittedName>
</protein>
<dbReference type="SUPFAM" id="SSF48498">
    <property type="entry name" value="Tetracyclin repressor-like, C-terminal domain"/>
    <property type="match status" value="1"/>
</dbReference>
<dbReference type="PRINTS" id="PR00455">
    <property type="entry name" value="HTHTETR"/>
</dbReference>
<dbReference type="Pfam" id="PF00440">
    <property type="entry name" value="TetR_N"/>
    <property type="match status" value="1"/>
</dbReference>
<keyword evidence="2 4" id="KW-0238">DNA-binding</keyword>
<organism evidence="6 7">
    <name type="scientific">Marinactinospora rubrisoli</name>
    <dbReference type="NCBI Taxonomy" id="2715399"/>
    <lineage>
        <taxon>Bacteria</taxon>
        <taxon>Bacillati</taxon>
        <taxon>Actinomycetota</taxon>
        <taxon>Actinomycetes</taxon>
        <taxon>Streptosporangiales</taxon>
        <taxon>Nocardiopsidaceae</taxon>
        <taxon>Marinactinospora</taxon>
    </lineage>
</organism>
<evidence type="ECO:0000313" key="7">
    <source>
        <dbReference type="Proteomes" id="UP001596540"/>
    </source>
</evidence>
<dbReference type="RefSeq" id="WP_379870286.1">
    <property type="nucleotide sequence ID" value="NZ_JBHTBH010000003.1"/>
</dbReference>
<dbReference type="PANTHER" id="PTHR30055:SF243">
    <property type="entry name" value="HTH-TYPE TRANSCRIPTIONAL REGULATOR RV1816"/>
    <property type="match status" value="1"/>
</dbReference>
<keyword evidence="7" id="KW-1185">Reference proteome</keyword>
<dbReference type="Pfam" id="PF13305">
    <property type="entry name" value="TetR_C_33"/>
    <property type="match status" value="1"/>
</dbReference>
<dbReference type="InterPro" id="IPR025996">
    <property type="entry name" value="MT1864/Rv1816-like_C"/>
</dbReference>
<evidence type="ECO:0000259" key="5">
    <source>
        <dbReference type="PROSITE" id="PS50977"/>
    </source>
</evidence>
<dbReference type="EMBL" id="JBHTBH010000003">
    <property type="protein sequence ID" value="MFC7327807.1"/>
    <property type="molecule type" value="Genomic_DNA"/>
</dbReference>
<dbReference type="SUPFAM" id="SSF46689">
    <property type="entry name" value="Homeodomain-like"/>
    <property type="match status" value="1"/>
</dbReference>
<dbReference type="Proteomes" id="UP001596540">
    <property type="component" value="Unassembled WGS sequence"/>
</dbReference>
<feature type="domain" description="HTH tetR-type" evidence="5">
    <location>
        <begin position="13"/>
        <end position="73"/>
    </location>
</feature>
<dbReference type="InterPro" id="IPR036271">
    <property type="entry name" value="Tet_transcr_reg_TetR-rel_C_sf"/>
</dbReference>
<dbReference type="InterPro" id="IPR001647">
    <property type="entry name" value="HTH_TetR"/>
</dbReference>
<evidence type="ECO:0000313" key="6">
    <source>
        <dbReference type="EMBL" id="MFC7327807.1"/>
    </source>
</evidence>
<name>A0ABW2KCL2_9ACTN</name>
<dbReference type="InterPro" id="IPR050109">
    <property type="entry name" value="HTH-type_TetR-like_transc_reg"/>
</dbReference>
<evidence type="ECO:0000256" key="3">
    <source>
        <dbReference type="ARBA" id="ARBA00023163"/>
    </source>
</evidence>
<accession>A0ABW2KCL2</accession>
<keyword evidence="1" id="KW-0805">Transcription regulation</keyword>
<dbReference type="Gene3D" id="1.10.357.10">
    <property type="entry name" value="Tetracycline Repressor, domain 2"/>
    <property type="match status" value="1"/>
</dbReference>
<dbReference type="PANTHER" id="PTHR30055">
    <property type="entry name" value="HTH-TYPE TRANSCRIPTIONAL REGULATOR RUTR"/>
    <property type="match status" value="1"/>
</dbReference>
<evidence type="ECO:0000256" key="2">
    <source>
        <dbReference type="ARBA" id="ARBA00023125"/>
    </source>
</evidence>
<proteinExistence type="predicted"/>
<evidence type="ECO:0000256" key="1">
    <source>
        <dbReference type="ARBA" id="ARBA00023015"/>
    </source>
</evidence>
<gene>
    <name evidence="6" type="ORF">ACFQRF_08620</name>
</gene>
<keyword evidence="3" id="KW-0804">Transcription</keyword>
<evidence type="ECO:0000256" key="4">
    <source>
        <dbReference type="PROSITE-ProRule" id="PRU00335"/>
    </source>
</evidence>